<evidence type="ECO:0000256" key="4">
    <source>
        <dbReference type="ARBA" id="ARBA00004496"/>
    </source>
</evidence>
<keyword evidence="12 14" id="KW-0378">Hydrolase</keyword>
<evidence type="ECO:0000256" key="11">
    <source>
        <dbReference type="ARBA" id="ARBA00022759"/>
    </source>
</evidence>
<feature type="binding site" evidence="14 15">
    <location>
        <position position="31"/>
    </location>
    <ligand>
        <name>a divalent metal cation</name>
        <dbReference type="ChEBI" id="CHEBI:60240"/>
    </ligand>
</feature>
<evidence type="ECO:0000256" key="16">
    <source>
        <dbReference type="RuleBase" id="RU003515"/>
    </source>
</evidence>
<dbReference type="SUPFAM" id="SSF53098">
    <property type="entry name" value="Ribonuclease H-like"/>
    <property type="match status" value="1"/>
</dbReference>
<dbReference type="Gene3D" id="3.30.420.10">
    <property type="entry name" value="Ribonuclease H-like superfamily/Ribonuclease H"/>
    <property type="match status" value="1"/>
</dbReference>
<dbReference type="GO" id="GO:0006298">
    <property type="term" value="P:mismatch repair"/>
    <property type="evidence" value="ECO:0007669"/>
    <property type="project" value="TreeGrafter"/>
</dbReference>
<evidence type="ECO:0000256" key="5">
    <source>
        <dbReference type="ARBA" id="ARBA00007383"/>
    </source>
</evidence>
<dbReference type="InterPro" id="IPR012337">
    <property type="entry name" value="RNaseH-like_sf"/>
</dbReference>
<dbReference type="PANTHER" id="PTHR10954">
    <property type="entry name" value="RIBONUCLEASE H2 SUBUNIT A"/>
    <property type="match status" value="1"/>
</dbReference>
<dbReference type="HAMAP" id="MF_00052_B">
    <property type="entry name" value="RNase_HII_B"/>
    <property type="match status" value="1"/>
</dbReference>
<keyword evidence="13 14" id="KW-0464">Manganese</keyword>
<comment type="catalytic activity">
    <reaction evidence="1 14 15 16">
        <text>Endonucleolytic cleavage to 5'-phosphomonoester.</text>
        <dbReference type="EC" id="3.1.26.4"/>
    </reaction>
</comment>
<evidence type="ECO:0000256" key="14">
    <source>
        <dbReference type="HAMAP-Rule" id="MF_00052"/>
    </source>
</evidence>
<dbReference type="NCBIfam" id="NF000595">
    <property type="entry name" value="PRK00015.1-3"/>
    <property type="match status" value="1"/>
</dbReference>
<gene>
    <name evidence="14" type="primary">rnhB</name>
    <name evidence="18" type="ORF">IAA52_12570</name>
</gene>
<name>A0A9D1CXP6_9FIRM</name>
<dbReference type="Pfam" id="PF01351">
    <property type="entry name" value="RNase_HII"/>
    <property type="match status" value="1"/>
</dbReference>
<dbReference type="GO" id="GO:0003723">
    <property type="term" value="F:RNA binding"/>
    <property type="evidence" value="ECO:0007669"/>
    <property type="project" value="UniProtKB-UniRule"/>
</dbReference>
<dbReference type="EC" id="3.1.26.4" evidence="6 14"/>
<evidence type="ECO:0000256" key="9">
    <source>
        <dbReference type="ARBA" id="ARBA00022722"/>
    </source>
</evidence>
<dbReference type="AlphaFoldDB" id="A0A9D1CXP6"/>
<dbReference type="GO" id="GO:0032299">
    <property type="term" value="C:ribonuclease H2 complex"/>
    <property type="evidence" value="ECO:0007669"/>
    <property type="project" value="TreeGrafter"/>
</dbReference>
<dbReference type="InterPro" id="IPR001352">
    <property type="entry name" value="RNase_HII/HIII"/>
</dbReference>
<dbReference type="PROSITE" id="PS51975">
    <property type="entry name" value="RNASE_H_2"/>
    <property type="match status" value="1"/>
</dbReference>
<feature type="domain" description="RNase H type-2" evidence="17">
    <location>
        <begin position="24"/>
        <end position="207"/>
    </location>
</feature>
<evidence type="ECO:0000256" key="10">
    <source>
        <dbReference type="ARBA" id="ARBA00022723"/>
    </source>
</evidence>
<evidence type="ECO:0000256" key="7">
    <source>
        <dbReference type="ARBA" id="ARBA00019179"/>
    </source>
</evidence>
<keyword evidence="8 14" id="KW-0963">Cytoplasm</keyword>
<reference evidence="18" key="2">
    <citation type="journal article" date="2021" name="PeerJ">
        <title>Extensive microbial diversity within the chicken gut microbiome revealed by metagenomics and culture.</title>
        <authorList>
            <person name="Gilroy R."/>
            <person name="Ravi A."/>
            <person name="Getino M."/>
            <person name="Pursley I."/>
            <person name="Horton D.L."/>
            <person name="Alikhan N.F."/>
            <person name="Baker D."/>
            <person name="Gharbi K."/>
            <person name="Hall N."/>
            <person name="Watson M."/>
            <person name="Adriaenssens E.M."/>
            <person name="Foster-Nyarko E."/>
            <person name="Jarju S."/>
            <person name="Secka A."/>
            <person name="Antonio M."/>
            <person name="Oren A."/>
            <person name="Chaudhuri R.R."/>
            <person name="La Ragione R."/>
            <person name="Hildebrand F."/>
            <person name="Pallen M.J."/>
        </authorList>
    </citation>
    <scope>NUCLEOTIDE SEQUENCE</scope>
    <source>
        <strain evidence="18">ChiSjej6B24-2974</strain>
    </source>
</reference>
<dbReference type="InterPro" id="IPR024567">
    <property type="entry name" value="RNase_HII/HIII_dom"/>
</dbReference>
<evidence type="ECO:0000256" key="3">
    <source>
        <dbReference type="ARBA" id="ARBA00004065"/>
    </source>
</evidence>
<keyword evidence="11 14" id="KW-0255">Endonuclease</keyword>
<dbReference type="GO" id="GO:0030145">
    <property type="term" value="F:manganese ion binding"/>
    <property type="evidence" value="ECO:0007669"/>
    <property type="project" value="UniProtKB-UniRule"/>
</dbReference>
<reference evidence="18" key="1">
    <citation type="submission" date="2020-10" db="EMBL/GenBank/DDBJ databases">
        <authorList>
            <person name="Gilroy R."/>
        </authorList>
    </citation>
    <scope>NUCLEOTIDE SEQUENCE</scope>
    <source>
        <strain evidence="18">ChiSjej6B24-2974</strain>
    </source>
</reference>
<organism evidence="18 19">
    <name type="scientific">Candidatus Pullichristensenella stercorigallinarum</name>
    <dbReference type="NCBI Taxonomy" id="2840909"/>
    <lineage>
        <taxon>Bacteria</taxon>
        <taxon>Bacillati</taxon>
        <taxon>Bacillota</taxon>
        <taxon>Clostridia</taxon>
        <taxon>Candidatus Pullichristensenella</taxon>
    </lineage>
</organism>
<evidence type="ECO:0000256" key="13">
    <source>
        <dbReference type="ARBA" id="ARBA00023211"/>
    </source>
</evidence>
<comment type="caution">
    <text evidence="14">Lacks conserved residue(s) required for the propagation of feature annotation.</text>
</comment>
<comment type="caution">
    <text evidence="18">The sequence shown here is derived from an EMBL/GenBank/DDBJ whole genome shotgun (WGS) entry which is preliminary data.</text>
</comment>
<dbReference type="Proteomes" id="UP000824260">
    <property type="component" value="Unassembled WGS sequence"/>
</dbReference>
<comment type="function">
    <text evidence="3 14 16">Endonuclease that specifically degrades the RNA of RNA-DNA hybrids.</text>
</comment>
<protein>
    <recommendedName>
        <fullName evidence="7 14">Ribonuclease HII</fullName>
        <shortName evidence="14">RNase HII</shortName>
        <ecNumber evidence="6 14">3.1.26.4</ecNumber>
    </recommendedName>
</protein>
<accession>A0A9D1CXP6</accession>
<evidence type="ECO:0000256" key="6">
    <source>
        <dbReference type="ARBA" id="ARBA00012180"/>
    </source>
</evidence>
<keyword evidence="9 14" id="KW-0540">Nuclease</keyword>
<evidence type="ECO:0000256" key="12">
    <source>
        <dbReference type="ARBA" id="ARBA00022801"/>
    </source>
</evidence>
<keyword evidence="10 14" id="KW-0479">Metal-binding</keyword>
<evidence type="ECO:0000313" key="18">
    <source>
        <dbReference type="EMBL" id="HIQ83918.1"/>
    </source>
</evidence>
<dbReference type="EMBL" id="DVFZ01000117">
    <property type="protein sequence ID" value="HIQ83918.1"/>
    <property type="molecule type" value="Genomic_DNA"/>
</dbReference>
<dbReference type="InterPro" id="IPR022898">
    <property type="entry name" value="RNase_HII"/>
</dbReference>
<dbReference type="GO" id="GO:0004523">
    <property type="term" value="F:RNA-DNA hybrid ribonuclease activity"/>
    <property type="evidence" value="ECO:0007669"/>
    <property type="project" value="UniProtKB-UniRule"/>
</dbReference>
<proteinExistence type="inferred from homology"/>
<dbReference type="PANTHER" id="PTHR10954:SF18">
    <property type="entry name" value="RIBONUCLEASE HII"/>
    <property type="match status" value="1"/>
</dbReference>
<feature type="binding site" evidence="15">
    <location>
        <position position="119"/>
    </location>
    <ligand>
        <name>a divalent metal cation</name>
        <dbReference type="ChEBI" id="CHEBI:60240"/>
    </ligand>
</feature>
<evidence type="ECO:0000256" key="2">
    <source>
        <dbReference type="ARBA" id="ARBA00001946"/>
    </source>
</evidence>
<comment type="similarity">
    <text evidence="5 14 16">Belongs to the RNase HII family.</text>
</comment>
<evidence type="ECO:0000313" key="19">
    <source>
        <dbReference type="Proteomes" id="UP000824260"/>
    </source>
</evidence>
<sequence>MRESAEEKLLRLTQIETELWAQGARIAGIDEVGRGPLAGPVAAACVSIPREKLVLGVDDSKKLSEKRREALYPLLLEAADYARTAFVPPEVIDEINILNATKQAMEQCAAEFAGTFLVDAVTGLSLPGEVRSLIHGDALSYMIGAASIVAKVERDRYMVELDAQYPQYGFARNKGYGTAEHIAALKAYGPCPAHRRTFIAKILGGGV</sequence>
<dbReference type="GO" id="GO:0043137">
    <property type="term" value="P:DNA replication, removal of RNA primer"/>
    <property type="evidence" value="ECO:0007669"/>
    <property type="project" value="TreeGrafter"/>
</dbReference>
<dbReference type="InterPro" id="IPR036397">
    <property type="entry name" value="RNaseH_sf"/>
</dbReference>
<comment type="subcellular location">
    <subcellularLocation>
        <location evidence="4 14">Cytoplasm</location>
    </subcellularLocation>
</comment>
<evidence type="ECO:0000259" key="17">
    <source>
        <dbReference type="PROSITE" id="PS51975"/>
    </source>
</evidence>
<evidence type="ECO:0000256" key="1">
    <source>
        <dbReference type="ARBA" id="ARBA00000077"/>
    </source>
</evidence>
<feature type="binding site" evidence="14 15">
    <location>
        <position position="30"/>
    </location>
    <ligand>
        <name>a divalent metal cation</name>
        <dbReference type="ChEBI" id="CHEBI:60240"/>
    </ligand>
</feature>
<evidence type="ECO:0000256" key="8">
    <source>
        <dbReference type="ARBA" id="ARBA00022490"/>
    </source>
</evidence>
<dbReference type="CDD" id="cd07182">
    <property type="entry name" value="RNase_HII_bacteria_HII_like"/>
    <property type="match status" value="1"/>
</dbReference>
<comment type="cofactor">
    <cofactor evidence="2">
        <name>Mg(2+)</name>
        <dbReference type="ChEBI" id="CHEBI:18420"/>
    </cofactor>
</comment>
<dbReference type="GO" id="GO:0005737">
    <property type="term" value="C:cytoplasm"/>
    <property type="evidence" value="ECO:0007669"/>
    <property type="project" value="UniProtKB-SubCell"/>
</dbReference>
<comment type="cofactor">
    <cofactor evidence="14 15">
        <name>Mn(2+)</name>
        <dbReference type="ChEBI" id="CHEBI:29035"/>
    </cofactor>
    <cofactor evidence="14 15">
        <name>Mg(2+)</name>
        <dbReference type="ChEBI" id="CHEBI:18420"/>
    </cofactor>
    <text evidence="14 15">Manganese or magnesium. Binds 1 divalent metal ion per monomer in the absence of substrate. May bind a second metal ion after substrate binding.</text>
</comment>
<evidence type="ECO:0000256" key="15">
    <source>
        <dbReference type="PROSITE-ProRule" id="PRU01319"/>
    </source>
</evidence>